<dbReference type="Proteomes" id="UP001066276">
    <property type="component" value="Chromosome 1_2"/>
</dbReference>
<reference evidence="2" key="1">
    <citation type="journal article" date="2022" name="bioRxiv">
        <title>Sequencing and chromosome-scale assembly of the giantPleurodeles waltlgenome.</title>
        <authorList>
            <person name="Brown T."/>
            <person name="Elewa A."/>
            <person name="Iarovenko S."/>
            <person name="Subramanian E."/>
            <person name="Araus A.J."/>
            <person name="Petzold A."/>
            <person name="Susuki M."/>
            <person name="Suzuki K.-i.T."/>
            <person name="Hayashi T."/>
            <person name="Toyoda A."/>
            <person name="Oliveira C."/>
            <person name="Osipova E."/>
            <person name="Leigh N.D."/>
            <person name="Simon A."/>
            <person name="Yun M.H."/>
        </authorList>
    </citation>
    <scope>NUCLEOTIDE SEQUENCE</scope>
    <source>
        <strain evidence="2">20211129_DDA</strain>
        <tissue evidence="2">Liver</tissue>
    </source>
</reference>
<comment type="caution">
    <text evidence="2">The sequence shown here is derived from an EMBL/GenBank/DDBJ whole genome shotgun (WGS) entry which is preliminary data.</text>
</comment>
<feature type="region of interest" description="Disordered" evidence="1">
    <location>
        <begin position="1"/>
        <end position="38"/>
    </location>
</feature>
<organism evidence="2 3">
    <name type="scientific">Pleurodeles waltl</name>
    <name type="common">Iberian ribbed newt</name>
    <dbReference type="NCBI Taxonomy" id="8319"/>
    <lineage>
        <taxon>Eukaryota</taxon>
        <taxon>Metazoa</taxon>
        <taxon>Chordata</taxon>
        <taxon>Craniata</taxon>
        <taxon>Vertebrata</taxon>
        <taxon>Euteleostomi</taxon>
        <taxon>Amphibia</taxon>
        <taxon>Batrachia</taxon>
        <taxon>Caudata</taxon>
        <taxon>Salamandroidea</taxon>
        <taxon>Salamandridae</taxon>
        <taxon>Pleurodelinae</taxon>
        <taxon>Pleurodeles</taxon>
    </lineage>
</organism>
<accession>A0AAV7WH70</accession>
<evidence type="ECO:0000256" key="1">
    <source>
        <dbReference type="SAM" id="MobiDB-lite"/>
    </source>
</evidence>
<dbReference type="EMBL" id="JANPWB010000002">
    <property type="protein sequence ID" value="KAJ1211928.1"/>
    <property type="molecule type" value="Genomic_DNA"/>
</dbReference>
<keyword evidence="3" id="KW-1185">Reference proteome</keyword>
<proteinExistence type="predicted"/>
<protein>
    <submittedName>
        <fullName evidence="2">Uncharacterized protein</fullName>
    </submittedName>
</protein>
<evidence type="ECO:0000313" key="3">
    <source>
        <dbReference type="Proteomes" id="UP001066276"/>
    </source>
</evidence>
<sequence length="152" mass="17217">MLENQDRGEKPPSAEEREPVTERSREDCIGPDDKRPPLEHCLKSSMPRAGVHTVTLEGHENPPRQLLVGLFKRWLAGAQGRGVLSHLQQWKTQNRELLVEGTLHRALDHVTPAVIMFYVYVRHILGGDKDSKTAVTHRESTVQEVPGYKGRK</sequence>
<evidence type="ECO:0000313" key="2">
    <source>
        <dbReference type="EMBL" id="KAJ1211928.1"/>
    </source>
</evidence>
<gene>
    <name evidence="2" type="ORF">NDU88_007276</name>
</gene>
<dbReference type="AlphaFoldDB" id="A0AAV7WH70"/>
<name>A0AAV7WH70_PLEWA</name>